<evidence type="ECO:0000256" key="7">
    <source>
        <dbReference type="ARBA" id="ARBA00023139"/>
    </source>
</evidence>
<dbReference type="PROSITE" id="PS50216">
    <property type="entry name" value="DHHC"/>
    <property type="match status" value="1"/>
</dbReference>
<proteinExistence type="inferred from homology"/>
<dbReference type="InterPro" id="IPR033682">
    <property type="entry name" value="PFA4"/>
</dbReference>
<name>A0A1Q3ABW5_ZYGRO</name>
<feature type="transmembrane region" description="Helical" evidence="11 12">
    <location>
        <begin position="164"/>
        <end position="186"/>
    </location>
</feature>
<dbReference type="EMBL" id="BDGX01000035">
    <property type="protein sequence ID" value="GAV53033.1"/>
    <property type="molecule type" value="Genomic_DNA"/>
</dbReference>
<evidence type="ECO:0000256" key="11">
    <source>
        <dbReference type="HAMAP-Rule" id="MF_03199"/>
    </source>
</evidence>
<keyword evidence="3 11" id="KW-0812">Transmembrane</keyword>
<feature type="active site" description="S-palmitoyl cysteine intermediate" evidence="11">
    <location>
        <position position="108"/>
    </location>
</feature>
<organism evidence="14 15">
    <name type="scientific">Zygosaccharomyces rouxii</name>
    <dbReference type="NCBI Taxonomy" id="4956"/>
    <lineage>
        <taxon>Eukaryota</taxon>
        <taxon>Fungi</taxon>
        <taxon>Dikarya</taxon>
        <taxon>Ascomycota</taxon>
        <taxon>Saccharomycotina</taxon>
        <taxon>Saccharomycetes</taxon>
        <taxon>Saccharomycetales</taxon>
        <taxon>Saccharomycetaceae</taxon>
        <taxon>Zygosaccharomyces</taxon>
    </lineage>
</organism>
<keyword evidence="4 11" id="KW-0256">Endoplasmic reticulum</keyword>
<comment type="function">
    <text evidence="11">Mediates the reversible addition of palmitate to target proteins, thereby regulating their membrane association and biological function.</text>
</comment>
<dbReference type="OrthoDB" id="331948at2759"/>
<evidence type="ECO:0000256" key="9">
    <source>
        <dbReference type="ARBA" id="ARBA00023315"/>
    </source>
</evidence>
<evidence type="ECO:0000256" key="12">
    <source>
        <dbReference type="RuleBase" id="RU079119"/>
    </source>
</evidence>
<dbReference type="AlphaFoldDB" id="A0A1Q3ABW5"/>
<feature type="domain" description="Palmitoyltransferase DHHC" evidence="13">
    <location>
        <begin position="77"/>
        <end position="205"/>
    </location>
</feature>
<evidence type="ECO:0000256" key="2">
    <source>
        <dbReference type="ARBA" id="ARBA00022679"/>
    </source>
</evidence>
<accession>A0A1Q3ABW5</accession>
<sequence>MPVQLKWPFLGIAIPCFLISFTGYNAHYFIFSNYLSTQRQVWFEFSLTMIWLSYYLAIYTPPGQPLPNFQPAKDSWKNYCKKCRNYKPERAHHCKTCNQCVLAMDHHCPWTKNCVGYNNFPHFMRFLFWVIATTGYSLYEFCLRAYFILSNHNSPTYLWSKSELIFLTIVTPMDGFILLTISILFIRCLSNQIFCGRTQIETWEYERLEGLYYSRRLLPHLLANFWELYPEFRTREFEDEASRLSTRKRIGFDDLVNFPYDIDPWSNAIEFLGSPLLWLWPFGKPSGNGMIFPKNDISELEETNLTDMLLSLPWPPDGGKDKIISIDGSNAIETTVKDGEQVIRKRIVESRDPFSRSQWQNTWGENLEHFGVDVDAE</sequence>
<keyword evidence="6 11" id="KW-0472">Membrane</keyword>
<keyword evidence="5 11" id="KW-1133">Transmembrane helix</keyword>
<comment type="caution">
    <text evidence="14">The sequence shown here is derived from an EMBL/GenBank/DDBJ whole genome shotgun (WGS) entry which is preliminary data.</text>
</comment>
<gene>
    <name evidence="11" type="primary">PFA4</name>
    <name evidence="14" type="ORF">ZYGR_0AI03150</name>
</gene>
<keyword evidence="7 11" id="KW-0564">Palmitate</keyword>
<evidence type="ECO:0000256" key="10">
    <source>
        <dbReference type="ARBA" id="ARBA00048048"/>
    </source>
</evidence>
<reference evidence="14 15" key="1">
    <citation type="submission" date="2016-08" db="EMBL/GenBank/DDBJ databases">
        <title>Draft genome sequence of allopolyploid Zygosaccharomyces rouxii.</title>
        <authorList>
            <person name="Watanabe J."/>
            <person name="Uehara K."/>
            <person name="Mogi Y."/>
            <person name="Tsukioka Y."/>
        </authorList>
    </citation>
    <scope>NUCLEOTIDE SEQUENCE [LARGE SCALE GENOMIC DNA]</scope>
    <source>
        <strain evidence="14 15">NBRC 110957</strain>
    </source>
</reference>
<evidence type="ECO:0000256" key="4">
    <source>
        <dbReference type="ARBA" id="ARBA00022824"/>
    </source>
</evidence>
<feature type="transmembrane region" description="Helical" evidence="11 12">
    <location>
        <begin position="126"/>
        <end position="143"/>
    </location>
</feature>
<keyword evidence="9 11" id="KW-0012">Acyltransferase</keyword>
<evidence type="ECO:0000256" key="3">
    <source>
        <dbReference type="ARBA" id="ARBA00022692"/>
    </source>
</evidence>
<evidence type="ECO:0000259" key="13">
    <source>
        <dbReference type="Pfam" id="PF01529"/>
    </source>
</evidence>
<dbReference type="InterPro" id="IPR001594">
    <property type="entry name" value="Palmitoyltrfase_DHHC"/>
</dbReference>
<evidence type="ECO:0000256" key="6">
    <source>
        <dbReference type="ARBA" id="ARBA00023136"/>
    </source>
</evidence>
<dbReference type="EC" id="2.3.1.225" evidence="11"/>
<feature type="transmembrane region" description="Helical" evidence="11 12">
    <location>
        <begin position="6"/>
        <end position="29"/>
    </location>
</feature>
<comment type="subcellular location">
    <subcellularLocation>
        <location evidence="11">Endoplasmic reticulum membrane</location>
        <topology evidence="11">Multi-pass membrane protein</topology>
    </subcellularLocation>
    <subcellularLocation>
        <location evidence="1">Membrane</location>
        <topology evidence="1">Multi-pass membrane protein</topology>
    </subcellularLocation>
</comment>
<evidence type="ECO:0000313" key="15">
    <source>
        <dbReference type="Proteomes" id="UP000187013"/>
    </source>
</evidence>
<evidence type="ECO:0000256" key="1">
    <source>
        <dbReference type="ARBA" id="ARBA00004141"/>
    </source>
</evidence>
<keyword evidence="8 11" id="KW-0449">Lipoprotein</keyword>
<dbReference type="GO" id="GO:0019706">
    <property type="term" value="F:protein-cysteine S-palmitoyltransferase activity"/>
    <property type="evidence" value="ECO:0007669"/>
    <property type="project" value="UniProtKB-UniRule"/>
</dbReference>
<comment type="catalytic activity">
    <reaction evidence="10 11 12">
        <text>L-cysteinyl-[protein] + hexadecanoyl-CoA = S-hexadecanoyl-L-cysteinyl-[protein] + CoA</text>
        <dbReference type="Rhea" id="RHEA:36683"/>
        <dbReference type="Rhea" id="RHEA-COMP:10131"/>
        <dbReference type="Rhea" id="RHEA-COMP:11032"/>
        <dbReference type="ChEBI" id="CHEBI:29950"/>
        <dbReference type="ChEBI" id="CHEBI:57287"/>
        <dbReference type="ChEBI" id="CHEBI:57379"/>
        <dbReference type="ChEBI" id="CHEBI:74151"/>
        <dbReference type="EC" id="2.3.1.225"/>
    </reaction>
</comment>
<evidence type="ECO:0000313" key="14">
    <source>
        <dbReference type="EMBL" id="GAV53033.1"/>
    </source>
</evidence>
<comment type="similarity">
    <text evidence="11">Belongs to the DHHC palmitoyltransferase family. PFA4 subfamily.</text>
</comment>
<evidence type="ECO:0000256" key="8">
    <source>
        <dbReference type="ARBA" id="ARBA00023288"/>
    </source>
</evidence>
<keyword evidence="2 11" id="KW-0808">Transferase</keyword>
<dbReference type="GO" id="GO:0005789">
    <property type="term" value="C:endoplasmic reticulum membrane"/>
    <property type="evidence" value="ECO:0007669"/>
    <property type="project" value="UniProtKB-SubCell"/>
</dbReference>
<feature type="transmembrane region" description="Helical" evidence="11 12">
    <location>
        <begin position="41"/>
        <end position="59"/>
    </location>
</feature>
<dbReference type="PANTHER" id="PTHR12246">
    <property type="entry name" value="PALMITOYLTRANSFERASE ZDHHC16"/>
    <property type="match status" value="1"/>
</dbReference>
<evidence type="ECO:0000256" key="5">
    <source>
        <dbReference type="ARBA" id="ARBA00022989"/>
    </source>
</evidence>
<dbReference type="Pfam" id="PF01529">
    <property type="entry name" value="DHHC"/>
    <property type="match status" value="1"/>
</dbReference>
<dbReference type="Proteomes" id="UP000187013">
    <property type="component" value="Unassembled WGS sequence"/>
</dbReference>
<dbReference type="HAMAP" id="MF_03199">
    <property type="entry name" value="DHHC_PAT_PFA4"/>
    <property type="match status" value="1"/>
</dbReference>
<protein>
    <recommendedName>
        <fullName evidence="11">Palmitoyltransferase PFA4</fullName>
        <ecNumber evidence="11">2.3.1.225</ecNumber>
    </recommendedName>
    <alternativeName>
        <fullName evidence="11">Protein S-acyltransferase</fullName>
        <shortName evidence="11">PAT</shortName>
    </alternativeName>
    <alternativeName>
        <fullName evidence="11">Protein fatty acyltransferase 4</fullName>
    </alternativeName>
</protein>
<dbReference type="InterPro" id="IPR039859">
    <property type="entry name" value="PFA4/ZDH16/20/ERF2-like"/>
</dbReference>
<comment type="domain">
    <text evidence="11 12">The DHHC domain is required for palmitoyltransferase activity.</text>
</comment>